<reference evidence="1" key="1">
    <citation type="submission" date="2021-02" db="EMBL/GenBank/DDBJ databases">
        <authorList>
            <consortium name="DOE Joint Genome Institute"/>
            <person name="Ahrendt S."/>
            <person name="Looney B.P."/>
            <person name="Miyauchi S."/>
            <person name="Morin E."/>
            <person name="Drula E."/>
            <person name="Courty P.E."/>
            <person name="Chicoki N."/>
            <person name="Fauchery L."/>
            <person name="Kohler A."/>
            <person name="Kuo A."/>
            <person name="Labutti K."/>
            <person name="Pangilinan J."/>
            <person name="Lipzen A."/>
            <person name="Riley R."/>
            <person name="Andreopoulos W."/>
            <person name="He G."/>
            <person name="Johnson J."/>
            <person name="Barry K.W."/>
            <person name="Grigoriev I.V."/>
            <person name="Nagy L."/>
            <person name="Hibbett D."/>
            <person name="Henrissat B."/>
            <person name="Matheny P.B."/>
            <person name="Labbe J."/>
            <person name="Martin F."/>
        </authorList>
    </citation>
    <scope>NUCLEOTIDE SEQUENCE</scope>
    <source>
        <strain evidence="1">EC-137</strain>
    </source>
</reference>
<protein>
    <submittedName>
        <fullName evidence="1">Phospholipase B</fullName>
    </submittedName>
</protein>
<evidence type="ECO:0000313" key="1">
    <source>
        <dbReference type="EMBL" id="KAI0028798.1"/>
    </source>
</evidence>
<accession>A0ACB8QAF7</accession>
<keyword evidence="2" id="KW-1185">Reference proteome</keyword>
<sequence>MSFSSLFLALSGLLGFTLAQGPDAYAPSTNVPCPDVTTNPLIRVFNASAQTLNPQEIVYFTTRKSSVIPGQWSNWLGDGAGIGYNLQTFANAFPNVSIAISGGGYRAAQYGAGVLSALDARNSTAQAVGTGGLLQVTSYLSGLSGGSWLTGSLYLNDFPSSRDLVLGNGNDLGGWLLDLFLIAPNGFNIFDSKNRNFFGNLATSAESKANRSLDVSITDIWSRAISYHFLNGTTRDNFYDEGLAHGAGQLWSHIPFSSSFLQQSIPFPIIQTVSRGPNTTVNSSATLQDIQYEVTPLEWGSWDPTLSAMMNLSFAGTQLVNGQPANSTACVTGFDQAGFVMGTSSSLFDSIGSNVAASASGLGTNVANLIQSFVQDFLTPIHMDSEDLSRWPNPFQNLSGRAFSETNSAYLSLDDGGSAGENVPLGPLFVRARSMDFVVAVDGSMDTNESWPDGVSLINSAQRQSTVTSQTHQPFPPIPASTDDFISTGVNRRPTLFGCDPTQNPPEWPLVLYLPNSPPTDGSDPVTNTNTFTLSYSLEHTVEFLNQAFNSTVNGFVPNTNNPDPNWGKCLQCAAIDRARFKTNPVTARSSFCQTCFTQYCYNPSNPPSQSELPNRSFNLVVPGGAMATTASTTLIVVVASAVALCNLWRVLPLVCLLCWR</sequence>
<evidence type="ECO:0000313" key="2">
    <source>
        <dbReference type="Proteomes" id="UP000814128"/>
    </source>
</evidence>
<proteinExistence type="predicted"/>
<dbReference type="Proteomes" id="UP000814128">
    <property type="component" value="Unassembled WGS sequence"/>
</dbReference>
<gene>
    <name evidence="1" type="ORF">K488DRAFT_57746</name>
</gene>
<dbReference type="EMBL" id="MU273722">
    <property type="protein sequence ID" value="KAI0028798.1"/>
    <property type="molecule type" value="Genomic_DNA"/>
</dbReference>
<organism evidence="1 2">
    <name type="scientific">Vararia minispora EC-137</name>
    <dbReference type="NCBI Taxonomy" id="1314806"/>
    <lineage>
        <taxon>Eukaryota</taxon>
        <taxon>Fungi</taxon>
        <taxon>Dikarya</taxon>
        <taxon>Basidiomycota</taxon>
        <taxon>Agaricomycotina</taxon>
        <taxon>Agaricomycetes</taxon>
        <taxon>Russulales</taxon>
        <taxon>Lachnocladiaceae</taxon>
        <taxon>Vararia</taxon>
    </lineage>
</organism>
<reference evidence="1" key="2">
    <citation type="journal article" date="2022" name="New Phytol.">
        <title>Evolutionary transition to the ectomycorrhizal habit in the genomes of a hyperdiverse lineage of mushroom-forming fungi.</title>
        <authorList>
            <person name="Looney B."/>
            <person name="Miyauchi S."/>
            <person name="Morin E."/>
            <person name="Drula E."/>
            <person name="Courty P.E."/>
            <person name="Kohler A."/>
            <person name="Kuo A."/>
            <person name="LaButti K."/>
            <person name="Pangilinan J."/>
            <person name="Lipzen A."/>
            <person name="Riley R."/>
            <person name="Andreopoulos W."/>
            <person name="He G."/>
            <person name="Johnson J."/>
            <person name="Nolan M."/>
            <person name="Tritt A."/>
            <person name="Barry K.W."/>
            <person name="Grigoriev I.V."/>
            <person name="Nagy L.G."/>
            <person name="Hibbett D."/>
            <person name="Henrissat B."/>
            <person name="Matheny P.B."/>
            <person name="Labbe J."/>
            <person name="Martin F.M."/>
        </authorList>
    </citation>
    <scope>NUCLEOTIDE SEQUENCE</scope>
    <source>
        <strain evidence="1">EC-137</strain>
    </source>
</reference>
<name>A0ACB8QAF7_9AGAM</name>
<comment type="caution">
    <text evidence="1">The sequence shown here is derived from an EMBL/GenBank/DDBJ whole genome shotgun (WGS) entry which is preliminary data.</text>
</comment>